<name>A0A1G9KUP5_9ACTN</name>
<keyword evidence="1" id="KW-0732">Signal</keyword>
<organism evidence="2 3">
    <name type="scientific">Glycomyces sambucus</name>
    <dbReference type="NCBI Taxonomy" id="380244"/>
    <lineage>
        <taxon>Bacteria</taxon>
        <taxon>Bacillati</taxon>
        <taxon>Actinomycetota</taxon>
        <taxon>Actinomycetes</taxon>
        <taxon>Glycomycetales</taxon>
        <taxon>Glycomycetaceae</taxon>
        <taxon>Glycomyces</taxon>
    </lineage>
</organism>
<keyword evidence="3" id="KW-1185">Reference proteome</keyword>
<dbReference type="OrthoDB" id="2004788at2"/>
<dbReference type="Proteomes" id="UP000198662">
    <property type="component" value="Unassembled WGS sequence"/>
</dbReference>
<dbReference type="PROSITE" id="PS51257">
    <property type="entry name" value="PROKAR_LIPOPROTEIN"/>
    <property type="match status" value="1"/>
</dbReference>
<dbReference type="RefSeq" id="WP_091053438.1">
    <property type="nucleotide sequence ID" value="NZ_FNGF01000006.1"/>
</dbReference>
<evidence type="ECO:0000313" key="2">
    <source>
        <dbReference type="EMBL" id="SDL53329.1"/>
    </source>
</evidence>
<feature type="chain" id="PRO_5038815769" description="Lipoprotein" evidence="1">
    <location>
        <begin position="24"/>
        <end position="222"/>
    </location>
</feature>
<protein>
    <recommendedName>
        <fullName evidence="4">Lipoprotein</fullName>
    </recommendedName>
</protein>
<proteinExistence type="predicted"/>
<dbReference type="STRING" id="380244.SAMN05216298_4257"/>
<accession>A0A1G9KUP5</accession>
<reference evidence="3" key="1">
    <citation type="submission" date="2016-10" db="EMBL/GenBank/DDBJ databases">
        <authorList>
            <person name="Varghese N."/>
            <person name="Submissions S."/>
        </authorList>
    </citation>
    <scope>NUCLEOTIDE SEQUENCE [LARGE SCALE GENOMIC DNA]</scope>
    <source>
        <strain evidence="3">CGMCC 4.3147</strain>
    </source>
</reference>
<evidence type="ECO:0000256" key="1">
    <source>
        <dbReference type="SAM" id="SignalP"/>
    </source>
</evidence>
<evidence type="ECO:0000313" key="3">
    <source>
        <dbReference type="Proteomes" id="UP000198662"/>
    </source>
</evidence>
<feature type="signal peptide" evidence="1">
    <location>
        <begin position="1"/>
        <end position="23"/>
    </location>
</feature>
<evidence type="ECO:0008006" key="4">
    <source>
        <dbReference type="Google" id="ProtNLM"/>
    </source>
</evidence>
<dbReference type="EMBL" id="FNGF01000006">
    <property type="protein sequence ID" value="SDL53329.1"/>
    <property type="molecule type" value="Genomic_DNA"/>
</dbReference>
<dbReference type="AlphaFoldDB" id="A0A1G9KUP5"/>
<sequence>MNTRIRPAAWWALGAAATAIVLACSAPSAETGSEGGGDGEFFNEAFDSFAPAEFSGEGDGVVELPEGASQAMVTASHDGDANFAVSALDEGNQATGDLLVNTIGGYEGVTALGMYDLGNEPVRLQVTADGAWTVRLAPLADAPALPGSGTGDAVFRYEGEAVTWNVTHDGDSNFTLSYHTDEGFEMPLLVNEIGAYDGEVPAGAGPGLVVVTADGDWTIGNA</sequence>
<gene>
    <name evidence="2" type="ORF">SAMN05216298_4257</name>
</gene>